<evidence type="ECO:0000256" key="1">
    <source>
        <dbReference type="ARBA" id="ARBA00002190"/>
    </source>
</evidence>
<evidence type="ECO:0000256" key="6">
    <source>
        <dbReference type="RuleBase" id="RU365089"/>
    </source>
</evidence>
<dbReference type="AlphaFoldDB" id="A0A450RUW1"/>
<dbReference type="PANTHER" id="PTHR33217:SF5">
    <property type="entry name" value="MUTATOR FAMILY TRANSPOSASE"/>
    <property type="match status" value="1"/>
</dbReference>
<keyword evidence="3 6" id="KW-0815">Transposition</keyword>
<evidence type="ECO:0000313" key="7">
    <source>
        <dbReference type="EMBL" id="VFJ42909.1"/>
    </source>
</evidence>
<dbReference type="PANTHER" id="PTHR33217">
    <property type="entry name" value="TRANSPOSASE FOR INSERTION SEQUENCE ELEMENT IS1081"/>
    <property type="match status" value="1"/>
</dbReference>
<evidence type="ECO:0000256" key="3">
    <source>
        <dbReference type="ARBA" id="ARBA00022578"/>
    </source>
</evidence>
<dbReference type="GO" id="GO:0006313">
    <property type="term" value="P:DNA transposition"/>
    <property type="evidence" value="ECO:0007669"/>
    <property type="project" value="UniProtKB-UniRule"/>
</dbReference>
<keyword evidence="5 6" id="KW-0233">DNA recombination</keyword>
<dbReference type="GO" id="GO:0004803">
    <property type="term" value="F:transposase activity"/>
    <property type="evidence" value="ECO:0007669"/>
    <property type="project" value="UniProtKB-UniRule"/>
</dbReference>
<evidence type="ECO:0000256" key="5">
    <source>
        <dbReference type="ARBA" id="ARBA00023172"/>
    </source>
</evidence>
<organism evidence="7">
    <name type="scientific">Candidatus Kentrum sp. DK</name>
    <dbReference type="NCBI Taxonomy" id="2126562"/>
    <lineage>
        <taxon>Bacteria</taxon>
        <taxon>Pseudomonadati</taxon>
        <taxon>Pseudomonadota</taxon>
        <taxon>Gammaproteobacteria</taxon>
        <taxon>Candidatus Kentrum</taxon>
    </lineage>
</organism>
<reference evidence="7" key="1">
    <citation type="submission" date="2019-02" db="EMBL/GenBank/DDBJ databases">
        <authorList>
            <person name="Gruber-Vodicka R. H."/>
            <person name="Seah K. B. B."/>
        </authorList>
    </citation>
    <scope>NUCLEOTIDE SEQUENCE</scope>
    <source>
        <strain evidence="7">BECK_DK161</strain>
    </source>
</reference>
<evidence type="ECO:0000256" key="4">
    <source>
        <dbReference type="ARBA" id="ARBA00023125"/>
    </source>
</evidence>
<dbReference type="EMBL" id="CAADEY010000002">
    <property type="protein sequence ID" value="VFJ42909.1"/>
    <property type="molecule type" value="Genomic_DNA"/>
</dbReference>
<keyword evidence="6" id="KW-0814">Transposable element</keyword>
<accession>A0A450RUW1</accession>
<name>A0A450RUW1_9GAMM</name>
<comment type="function">
    <text evidence="1 6">Required for the transposition of the insertion element.</text>
</comment>
<dbReference type="GO" id="GO:0003677">
    <property type="term" value="F:DNA binding"/>
    <property type="evidence" value="ECO:0007669"/>
    <property type="project" value="UniProtKB-UniRule"/>
</dbReference>
<sequence length="109" mass="12907">MENSRHDGGDEMHPTISRFRTNNRERLTPFFDYPPAIRKVIYTTNAIESMNASLRKVTKNRRSFPNDESVMKVLYLALHEISKKWTMPIRDRKQAMSQFSIFFGERLPL</sequence>
<evidence type="ECO:0000256" key="2">
    <source>
        <dbReference type="ARBA" id="ARBA00010961"/>
    </source>
</evidence>
<keyword evidence="4 6" id="KW-0238">DNA-binding</keyword>
<protein>
    <recommendedName>
        <fullName evidence="6">Mutator family transposase</fullName>
    </recommendedName>
</protein>
<dbReference type="Pfam" id="PF00872">
    <property type="entry name" value="Transposase_mut"/>
    <property type="match status" value="1"/>
</dbReference>
<dbReference type="InterPro" id="IPR001207">
    <property type="entry name" value="Transposase_mutator"/>
</dbReference>
<proteinExistence type="inferred from homology"/>
<gene>
    <name evidence="7" type="ORF">BECKDK2373C_GA0170839_100286</name>
</gene>
<comment type="similarity">
    <text evidence="2 6">Belongs to the transposase mutator family.</text>
</comment>